<dbReference type="InterPro" id="IPR019410">
    <property type="entry name" value="Methyltransf_16"/>
</dbReference>
<dbReference type="FunFam" id="3.40.50.150:FF:000267">
    <property type="entry name" value="Putative methyltransferase family protein"/>
    <property type="match status" value="1"/>
</dbReference>
<accession>A0A811S6B0</accession>
<dbReference type="GO" id="GO:0005634">
    <property type="term" value="C:nucleus"/>
    <property type="evidence" value="ECO:0007669"/>
    <property type="project" value="TreeGrafter"/>
</dbReference>
<organism evidence="2 3">
    <name type="scientific">Miscanthus lutarioriparius</name>
    <dbReference type="NCBI Taxonomy" id="422564"/>
    <lineage>
        <taxon>Eukaryota</taxon>
        <taxon>Viridiplantae</taxon>
        <taxon>Streptophyta</taxon>
        <taxon>Embryophyta</taxon>
        <taxon>Tracheophyta</taxon>
        <taxon>Spermatophyta</taxon>
        <taxon>Magnoliopsida</taxon>
        <taxon>Liliopsida</taxon>
        <taxon>Poales</taxon>
        <taxon>Poaceae</taxon>
        <taxon>PACMAD clade</taxon>
        <taxon>Panicoideae</taxon>
        <taxon>Andropogonodae</taxon>
        <taxon>Andropogoneae</taxon>
        <taxon>Saccharinae</taxon>
        <taxon>Miscanthus</taxon>
    </lineage>
</organism>
<dbReference type="PANTHER" id="PTHR23108:SF0">
    <property type="entry name" value="METHYLTRANSFERASE-LIKE PROTEIN 22"/>
    <property type="match status" value="1"/>
</dbReference>
<dbReference type="InterPro" id="IPR038899">
    <property type="entry name" value="METTL22"/>
</dbReference>
<proteinExistence type="predicted"/>
<dbReference type="EMBL" id="CAJGYO010000018">
    <property type="protein sequence ID" value="CAD6336146.1"/>
    <property type="molecule type" value="Genomic_DNA"/>
</dbReference>
<evidence type="ECO:0008006" key="4">
    <source>
        <dbReference type="Google" id="ProtNLM"/>
    </source>
</evidence>
<dbReference type="AlphaFoldDB" id="A0A811S6B0"/>
<gene>
    <name evidence="2" type="ORF">NCGR_LOCUS60244</name>
</gene>
<protein>
    <recommendedName>
        <fullName evidence="4">Methyltransferase family protein</fullName>
    </recommendedName>
</protein>
<evidence type="ECO:0000256" key="1">
    <source>
        <dbReference type="SAM" id="MobiDB-lite"/>
    </source>
</evidence>
<dbReference type="PANTHER" id="PTHR23108">
    <property type="entry name" value="METHYLTRANSFERASE-RELATED"/>
    <property type="match status" value="1"/>
</dbReference>
<dbReference type="Gene3D" id="3.40.50.150">
    <property type="entry name" value="Vaccinia Virus protein VP39"/>
    <property type="match status" value="1"/>
</dbReference>
<evidence type="ECO:0000313" key="2">
    <source>
        <dbReference type="EMBL" id="CAD6336146.1"/>
    </source>
</evidence>
<dbReference type="SUPFAM" id="SSF53335">
    <property type="entry name" value="S-adenosyl-L-methionine-dependent methyltransferases"/>
    <property type="match status" value="1"/>
</dbReference>
<keyword evidence="3" id="KW-1185">Reference proteome</keyword>
<feature type="region of interest" description="Disordered" evidence="1">
    <location>
        <begin position="41"/>
        <end position="69"/>
    </location>
</feature>
<evidence type="ECO:0000313" key="3">
    <source>
        <dbReference type="Proteomes" id="UP000604825"/>
    </source>
</evidence>
<dbReference type="OrthoDB" id="46564at2759"/>
<name>A0A811S6B0_9POAL</name>
<dbReference type="Proteomes" id="UP000604825">
    <property type="component" value="Unassembled WGS sequence"/>
</dbReference>
<dbReference type="Pfam" id="PF10294">
    <property type="entry name" value="Methyltransf_16"/>
    <property type="match status" value="1"/>
</dbReference>
<sequence length="620" mass="67375">MEAGGGGAEEEQVMSEVHLGCPPHFSGLHISHFSFSSRPLGPSGDNDGVGGGGSELAAATSGSCDSPDAVAVDEDGDLVLDRRRRRNKYVRSDCHLLTIQHGVTSSLKSVGLQVWKAALLLGDFVLHKSFSSSNFDGVTAIEIGAGTGLVGLALARVARRIFVTDRGTDILDNCVANVHINSGMLKFDEAKVCVRELDWKTSWPPPVGTHVPSNPSRYIWSASEVEEAEKATVLFAADVIYSDDLTDLFFGTVKKLMSCGAKKVLYLALEKRYNFSLDELDVVANGYAHFRSFFTAQDGHGDPIDGYGPGFVGKQIDPAEIPQYIREYERGKDLEMWKIIGDQKIESGVALLVFHAGKPSHVPAIFVGGHGNLPDGLLQQVAGSGESLVDDERTTSVKLDISDKLRQVSDDKLLLDLGMNSVEVMFDEIPCEDDEFLDSLDLHHGLLQELAQGGEFIGAEETKPTAQLFLHGNSIPTLVNSDPLLLEYSMDEAFNKMPCGDVVWDDEPLQDLGFCHDLLQQLQLEEVYVACLRMMPPSAGGGFSPRESELQLEQYKMVERQWDPGIRGPILNSTKLSAHPGGIVGSGNPGGIQLNFVPVQELNHGSENFAIYDSMKNAKD</sequence>
<reference evidence="2" key="1">
    <citation type="submission" date="2020-10" db="EMBL/GenBank/DDBJ databases">
        <authorList>
            <person name="Han B."/>
            <person name="Lu T."/>
            <person name="Zhao Q."/>
            <person name="Huang X."/>
            <person name="Zhao Y."/>
        </authorList>
    </citation>
    <scope>NUCLEOTIDE SEQUENCE</scope>
</reference>
<dbReference type="InterPro" id="IPR029063">
    <property type="entry name" value="SAM-dependent_MTases_sf"/>
</dbReference>
<comment type="caution">
    <text evidence="2">The sequence shown here is derived from an EMBL/GenBank/DDBJ whole genome shotgun (WGS) entry which is preliminary data.</text>
</comment>
<dbReference type="GO" id="GO:0008276">
    <property type="term" value="F:protein methyltransferase activity"/>
    <property type="evidence" value="ECO:0007669"/>
    <property type="project" value="InterPro"/>
</dbReference>